<name>A0A0A8Y5W1_ARUDO</name>
<reference evidence="1" key="2">
    <citation type="journal article" date="2015" name="Data Brief">
        <title>Shoot transcriptome of the giant reed, Arundo donax.</title>
        <authorList>
            <person name="Barrero R.A."/>
            <person name="Guerrero F.D."/>
            <person name="Moolhuijzen P."/>
            <person name="Goolsby J.A."/>
            <person name="Tidwell J."/>
            <person name="Bellgard S.E."/>
            <person name="Bellgard M.I."/>
        </authorList>
    </citation>
    <scope>NUCLEOTIDE SEQUENCE</scope>
    <source>
        <tissue evidence="1">Shoot tissue taken approximately 20 cm above the soil surface</tissue>
    </source>
</reference>
<organism evidence="1">
    <name type="scientific">Arundo donax</name>
    <name type="common">Giant reed</name>
    <name type="synonym">Donax arundinaceus</name>
    <dbReference type="NCBI Taxonomy" id="35708"/>
    <lineage>
        <taxon>Eukaryota</taxon>
        <taxon>Viridiplantae</taxon>
        <taxon>Streptophyta</taxon>
        <taxon>Embryophyta</taxon>
        <taxon>Tracheophyta</taxon>
        <taxon>Spermatophyta</taxon>
        <taxon>Magnoliopsida</taxon>
        <taxon>Liliopsida</taxon>
        <taxon>Poales</taxon>
        <taxon>Poaceae</taxon>
        <taxon>PACMAD clade</taxon>
        <taxon>Arundinoideae</taxon>
        <taxon>Arundineae</taxon>
        <taxon>Arundo</taxon>
    </lineage>
</organism>
<evidence type="ECO:0000313" key="1">
    <source>
        <dbReference type="EMBL" id="JAD21379.1"/>
    </source>
</evidence>
<reference evidence="1" key="1">
    <citation type="submission" date="2014-09" db="EMBL/GenBank/DDBJ databases">
        <authorList>
            <person name="Magalhaes I.L.F."/>
            <person name="Oliveira U."/>
            <person name="Santos F.R."/>
            <person name="Vidigal T.H.D.A."/>
            <person name="Brescovit A.D."/>
            <person name="Santos A.J."/>
        </authorList>
    </citation>
    <scope>NUCLEOTIDE SEQUENCE</scope>
    <source>
        <tissue evidence="1">Shoot tissue taken approximately 20 cm above the soil surface</tissue>
    </source>
</reference>
<protein>
    <submittedName>
        <fullName evidence="1">Uncharacterized protein</fullName>
    </submittedName>
</protein>
<dbReference type="AlphaFoldDB" id="A0A0A8Y5W1"/>
<dbReference type="EMBL" id="GBRH01276516">
    <property type="protein sequence ID" value="JAD21379.1"/>
    <property type="molecule type" value="Transcribed_RNA"/>
</dbReference>
<accession>A0A0A8Y5W1</accession>
<proteinExistence type="predicted"/>
<sequence>MGVRFISIHDSIASIQPVNKRGSCIIGQWEVLSVAMTKVSFGNRY</sequence>